<reference evidence="2" key="1">
    <citation type="submission" date="2020-03" db="EMBL/GenBank/DDBJ databases">
        <title>Draft Genome Sequence of Cylindrodendrum hubeiense.</title>
        <authorList>
            <person name="Buettner E."/>
            <person name="Kellner H."/>
        </authorList>
    </citation>
    <scope>NUCLEOTIDE SEQUENCE</scope>
    <source>
        <strain evidence="2">IHI 201604</strain>
    </source>
</reference>
<gene>
    <name evidence="2" type="ORF">G7Z17_g12350</name>
</gene>
<comment type="caution">
    <text evidence="2">The sequence shown here is derived from an EMBL/GenBank/DDBJ whole genome shotgun (WGS) entry which is preliminary data.</text>
</comment>
<proteinExistence type="predicted"/>
<organism evidence="2 3">
    <name type="scientific">Cylindrodendrum hubeiense</name>
    <dbReference type="NCBI Taxonomy" id="595255"/>
    <lineage>
        <taxon>Eukaryota</taxon>
        <taxon>Fungi</taxon>
        <taxon>Dikarya</taxon>
        <taxon>Ascomycota</taxon>
        <taxon>Pezizomycotina</taxon>
        <taxon>Sordariomycetes</taxon>
        <taxon>Hypocreomycetidae</taxon>
        <taxon>Hypocreales</taxon>
        <taxon>Nectriaceae</taxon>
        <taxon>Cylindrodendrum</taxon>
    </lineage>
</organism>
<dbReference type="EMBL" id="JAANBB010000547">
    <property type="protein sequence ID" value="KAF7539744.1"/>
    <property type="molecule type" value="Genomic_DNA"/>
</dbReference>
<feature type="region of interest" description="Disordered" evidence="1">
    <location>
        <begin position="1"/>
        <end position="75"/>
    </location>
</feature>
<feature type="compositionally biased region" description="Low complexity" evidence="1">
    <location>
        <begin position="1"/>
        <end position="12"/>
    </location>
</feature>
<protein>
    <submittedName>
        <fullName evidence="2">Uncharacterized protein</fullName>
    </submittedName>
</protein>
<evidence type="ECO:0000313" key="2">
    <source>
        <dbReference type="EMBL" id="KAF7539744.1"/>
    </source>
</evidence>
<keyword evidence="3" id="KW-1185">Reference proteome</keyword>
<name>A0A9P5L362_9HYPO</name>
<dbReference type="Proteomes" id="UP000722485">
    <property type="component" value="Unassembled WGS sequence"/>
</dbReference>
<evidence type="ECO:0000313" key="3">
    <source>
        <dbReference type="Proteomes" id="UP000722485"/>
    </source>
</evidence>
<evidence type="ECO:0000256" key="1">
    <source>
        <dbReference type="SAM" id="MobiDB-lite"/>
    </source>
</evidence>
<accession>A0A9P5L362</accession>
<dbReference type="AlphaFoldDB" id="A0A9P5L362"/>
<dbReference type="OrthoDB" id="4936392at2759"/>
<sequence>MPEGSSSQQGRSGSEESYPRSSTETKPPRYSEVMVIKDQYDGVGDAPHSESPLPSAYQRKLPQGSKRKASQFSLRTFSKPFAKRPRLEIKRLASNAYRDSTRHFSRVRESMKRQRDEEMNQYAAWKAMRRRNKPGDAIKGKIEKGFGSFSIERSRYGHKMWWREGVEKYHAPAWMRFESSFKKQ</sequence>